<dbReference type="Proteomes" id="UP001357485">
    <property type="component" value="Unassembled WGS sequence"/>
</dbReference>
<dbReference type="SUPFAM" id="SSF56266">
    <property type="entry name" value="DmpA/ArgJ-like"/>
    <property type="match status" value="2"/>
</dbReference>
<comment type="caution">
    <text evidence="2">The sequence shown here is derived from an EMBL/GenBank/DDBJ whole genome shotgun (WGS) entry which is preliminary data.</text>
</comment>
<gene>
    <name evidence="2" type="ORF">LTR16_003551</name>
</gene>
<dbReference type="PANTHER" id="PTHR36512">
    <property type="entry name" value="D-AMINOPEPTIDASE"/>
    <property type="match status" value="1"/>
</dbReference>
<dbReference type="Pfam" id="PF03576">
    <property type="entry name" value="Peptidase_S58"/>
    <property type="match status" value="2"/>
</dbReference>
<dbReference type="Gene3D" id="3.60.70.12">
    <property type="entry name" value="L-amino peptidase D-ALA esterase/amidase"/>
    <property type="match status" value="2"/>
</dbReference>
<name>A0ABR0KTV6_9PEZI</name>
<accession>A0ABR0KTV6</accession>
<evidence type="ECO:0000256" key="1">
    <source>
        <dbReference type="ARBA" id="ARBA00007068"/>
    </source>
</evidence>
<keyword evidence="3" id="KW-1185">Reference proteome</keyword>
<dbReference type="PANTHER" id="PTHR36512:SF3">
    <property type="entry name" value="BLR5678 PROTEIN"/>
    <property type="match status" value="1"/>
</dbReference>
<evidence type="ECO:0000313" key="3">
    <source>
        <dbReference type="Proteomes" id="UP001357485"/>
    </source>
</evidence>
<evidence type="ECO:0000313" key="2">
    <source>
        <dbReference type="EMBL" id="KAK5124341.1"/>
    </source>
</evidence>
<sequence>MRIRDLGYSPGTLAPGPRNSVLDVDGVHVGQVTVSEGDGDVVKGVTLIFPRHPDEIQVPCYTGMHTLNGNGEVTGSYQIKDWGFINTGSIVCEVLALVSAVYHFLSGKSGLPDWIFQWLPGPRAPGLIYDAFVPLVLCLSFIPVALTNSLSLGIVYHTIWQWMIAQSKRNGQDTYNMGRHYGTPIVGETADWGLNDIYRSALLPLHVDEALSKALTRDGVQEGQFGGGAGMTCHQFTGGTGTSSRVVKGEAEEYTVGVLVQSNYGHLGDLRIGGVPIGKLLAQEKEAGSAAAKQSGLGPAGEGSCVILILYTAPTDAPMLPHQLTRLAQRASIGLSQVGGHGTARNFSGDIFLAVSTANRPTDQLAGPTPSHAQPRVETWTAATVKNESVDALFRAASEATEEAVLNSMVAGREGRTGFQGFRADGLPVERVRALLEKYLVIV</sequence>
<dbReference type="InterPro" id="IPR005321">
    <property type="entry name" value="Peptidase_S58_DmpA"/>
</dbReference>
<dbReference type="InterPro" id="IPR016117">
    <property type="entry name" value="ArgJ-like_dom_sf"/>
</dbReference>
<reference evidence="2 3" key="1">
    <citation type="submission" date="2023-08" db="EMBL/GenBank/DDBJ databases">
        <title>Black Yeasts Isolated from many extreme environments.</title>
        <authorList>
            <person name="Coleine C."/>
            <person name="Stajich J.E."/>
            <person name="Selbmann L."/>
        </authorList>
    </citation>
    <scope>NUCLEOTIDE SEQUENCE [LARGE SCALE GENOMIC DNA]</scope>
    <source>
        <strain evidence="2 3">CCFEE 536</strain>
    </source>
</reference>
<comment type="similarity">
    <text evidence="1">Belongs to the peptidase S58 family.</text>
</comment>
<proteinExistence type="inferred from homology"/>
<dbReference type="EMBL" id="JAVRRA010025000">
    <property type="protein sequence ID" value="KAK5124341.1"/>
    <property type="molecule type" value="Genomic_DNA"/>
</dbReference>
<organism evidence="2 3">
    <name type="scientific">Cryomyces antarcticus</name>
    <dbReference type="NCBI Taxonomy" id="329879"/>
    <lineage>
        <taxon>Eukaryota</taxon>
        <taxon>Fungi</taxon>
        <taxon>Dikarya</taxon>
        <taxon>Ascomycota</taxon>
        <taxon>Pezizomycotina</taxon>
        <taxon>Dothideomycetes</taxon>
        <taxon>Dothideomycetes incertae sedis</taxon>
        <taxon>Cryomyces</taxon>
    </lineage>
</organism>
<protein>
    <submittedName>
        <fullName evidence="2">Uncharacterized protein</fullName>
    </submittedName>
</protein>